<dbReference type="PROSITE" id="PS51257">
    <property type="entry name" value="PROKAR_LIPOPROTEIN"/>
    <property type="match status" value="1"/>
</dbReference>
<organism evidence="4 7">
    <name type="scientific">Phytopseudomonas dryadis</name>
    <dbReference type="NCBI Taxonomy" id="2487520"/>
    <lineage>
        <taxon>Bacteria</taxon>
        <taxon>Pseudomonadati</taxon>
        <taxon>Pseudomonadota</taxon>
        <taxon>Gammaproteobacteria</taxon>
        <taxon>Pseudomonadales</taxon>
        <taxon>Pseudomonadaceae</taxon>
        <taxon>Phytopseudomonas</taxon>
    </lineage>
</organism>
<protein>
    <submittedName>
        <fullName evidence="4">DUF4136 domain-containing protein</fullName>
    </submittedName>
</protein>
<evidence type="ECO:0000259" key="3">
    <source>
        <dbReference type="Pfam" id="PF13590"/>
    </source>
</evidence>
<feature type="signal peptide" evidence="2">
    <location>
        <begin position="1"/>
        <end position="23"/>
    </location>
</feature>
<evidence type="ECO:0000313" key="5">
    <source>
        <dbReference type="EMBL" id="TBV00795.1"/>
    </source>
</evidence>
<accession>A0A4Q9QX40</accession>
<keyword evidence="6" id="KW-1185">Reference proteome</keyword>
<dbReference type="Proteomes" id="UP000293172">
    <property type="component" value="Unassembled WGS sequence"/>
</dbReference>
<dbReference type="OrthoDB" id="7030024at2"/>
<sequence>MKRVTLLLLATALAACQSQNPYTASSLPLPPAPAAAADHLDLSAYPAPSRDYGAYRSWSWQRQPAGSAWASSELVQEALTNALDQRGLRPAQNSAATDLKVSADTRLERRVRQVADRYDPYYGGYGGAYGHRGYYGSGVGLGARVPLTRTYEEEVVVVRIDLIDARDGQPVWSGHAEMRSSGSQSERADALRKAVQNALSNYPPA</sequence>
<name>A0A4Q9QX40_9GAMM</name>
<evidence type="ECO:0000313" key="7">
    <source>
        <dbReference type="Proteomes" id="UP000293172"/>
    </source>
</evidence>
<feature type="region of interest" description="Disordered" evidence="1">
    <location>
        <begin position="172"/>
        <end position="205"/>
    </location>
</feature>
<dbReference type="EMBL" id="QJUM01000036">
    <property type="protein sequence ID" value="TBV00795.1"/>
    <property type="molecule type" value="Genomic_DNA"/>
</dbReference>
<keyword evidence="2" id="KW-0732">Signal</keyword>
<evidence type="ECO:0000313" key="6">
    <source>
        <dbReference type="Proteomes" id="UP000291334"/>
    </source>
</evidence>
<dbReference type="Pfam" id="PF13590">
    <property type="entry name" value="DUF4136"/>
    <property type="match status" value="1"/>
</dbReference>
<dbReference type="Proteomes" id="UP000291334">
    <property type="component" value="Unassembled WGS sequence"/>
</dbReference>
<dbReference type="EMBL" id="QJUL01000026">
    <property type="protein sequence ID" value="TBU89210.1"/>
    <property type="molecule type" value="Genomic_DNA"/>
</dbReference>
<dbReference type="Gene3D" id="3.30.160.670">
    <property type="match status" value="1"/>
</dbReference>
<feature type="domain" description="DUF4136" evidence="3">
    <location>
        <begin position="48"/>
        <end position="204"/>
    </location>
</feature>
<proteinExistence type="predicted"/>
<comment type="caution">
    <text evidence="4">The sequence shown here is derived from an EMBL/GenBank/DDBJ whole genome shotgun (WGS) entry which is preliminary data.</text>
</comment>
<gene>
    <name evidence="5" type="ORF">DNK34_22755</name>
    <name evidence="4" type="ORF">DNK44_17055</name>
</gene>
<feature type="chain" id="PRO_5020705480" evidence="2">
    <location>
        <begin position="24"/>
        <end position="205"/>
    </location>
</feature>
<dbReference type="InterPro" id="IPR025411">
    <property type="entry name" value="DUF4136"/>
</dbReference>
<evidence type="ECO:0000256" key="2">
    <source>
        <dbReference type="SAM" id="SignalP"/>
    </source>
</evidence>
<dbReference type="RefSeq" id="WP_131177589.1">
    <property type="nucleotide sequence ID" value="NZ_QJUL01000026.1"/>
</dbReference>
<reference evidence="6 7" key="1">
    <citation type="submission" date="2018-06" db="EMBL/GenBank/DDBJ databases">
        <title>Three novel Pseudomonas species isolated from symptomatic oak.</title>
        <authorList>
            <person name="Bueno-Gonzalez V."/>
            <person name="Brady C."/>
        </authorList>
    </citation>
    <scope>NUCLEOTIDE SEQUENCE [LARGE SCALE GENOMIC DNA]</scope>
    <source>
        <strain evidence="5 6">P26B</strain>
        <strain evidence="4 7">P6B</strain>
    </source>
</reference>
<dbReference type="AlphaFoldDB" id="A0A4Q9QX40"/>
<evidence type="ECO:0000256" key="1">
    <source>
        <dbReference type="SAM" id="MobiDB-lite"/>
    </source>
</evidence>
<evidence type="ECO:0000313" key="4">
    <source>
        <dbReference type="EMBL" id="TBU89210.1"/>
    </source>
</evidence>